<dbReference type="EMBL" id="REGN01010592">
    <property type="protein sequence ID" value="RMZ98716.1"/>
    <property type="molecule type" value="Genomic_DNA"/>
</dbReference>
<keyword evidence="2" id="KW-1185">Reference proteome</keyword>
<gene>
    <name evidence="1" type="ORF">BpHYR1_027587</name>
</gene>
<name>A0A3M7PHX0_BRAPC</name>
<reference evidence="1 2" key="1">
    <citation type="journal article" date="2018" name="Sci. Rep.">
        <title>Genomic signatures of local adaptation to the degree of environmental predictability in rotifers.</title>
        <authorList>
            <person name="Franch-Gras L."/>
            <person name="Hahn C."/>
            <person name="Garcia-Roger E.M."/>
            <person name="Carmona M.J."/>
            <person name="Serra M."/>
            <person name="Gomez A."/>
        </authorList>
    </citation>
    <scope>NUCLEOTIDE SEQUENCE [LARGE SCALE GENOMIC DNA]</scope>
    <source>
        <strain evidence="1">HYR1</strain>
    </source>
</reference>
<evidence type="ECO:0000313" key="1">
    <source>
        <dbReference type="EMBL" id="RMZ98716.1"/>
    </source>
</evidence>
<organism evidence="1 2">
    <name type="scientific">Brachionus plicatilis</name>
    <name type="common">Marine rotifer</name>
    <name type="synonym">Brachionus muelleri</name>
    <dbReference type="NCBI Taxonomy" id="10195"/>
    <lineage>
        <taxon>Eukaryota</taxon>
        <taxon>Metazoa</taxon>
        <taxon>Spiralia</taxon>
        <taxon>Gnathifera</taxon>
        <taxon>Rotifera</taxon>
        <taxon>Eurotatoria</taxon>
        <taxon>Monogononta</taxon>
        <taxon>Pseudotrocha</taxon>
        <taxon>Ploima</taxon>
        <taxon>Brachionidae</taxon>
        <taxon>Brachionus</taxon>
    </lineage>
</organism>
<dbReference type="AlphaFoldDB" id="A0A3M7PHX0"/>
<sequence>MEMFTPELLMFQGTIISVYWPLILHLDANANIVAPINKVAKKAPHQTHLALTSTNSKKQTKSVLALCHIEKHNQDPLLPTINKISKPVPACVDKNCPEVKIKEDAISLSRWVLKENEEDEYIIFYEGEEEERKYMDSLQDCRTTNKMIDSQVGQTTISPLIIFSEVHVAQAMSLFENFFAENDILCSERRKVDIENRCPRLGRIRKPPDKLNIFLLVEFVDKNVVSFSEAEAIADKNVVSSSEAEVIAGMDVNSFSEAEAIAGMDVNFSFEAEAIAWGSA</sequence>
<evidence type="ECO:0000313" key="2">
    <source>
        <dbReference type="Proteomes" id="UP000276133"/>
    </source>
</evidence>
<proteinExistence type="predicted"/>
<dbReference type="Proteomes" id="UP000276133">
    <property type="component" value="Unassembled WGS sequence"/>
</dbReference>
<protein>
    <submittedName>
        <fullName evidence="1">Uncharacterized protein</fullName>
    </submittedName>
</protein>
<accession>A0A3M7PHX0</accession>
<comment type="caution">
    <text evidence="1">The sequence shown here is derived from an EMBL/GenBank/DDBJ whole genome shotgun (WGS) entry which is preliminary data.</text>
</comment>